<dbReference type="Pfam" id="PF02934">
    <property type="entry name" value="GatB_N"/>
    <property type="match status" value="1"/>
</dbReference>
<feature type="domain" description="Asn/Gln amidotransferase" evidence="11">
    <location>
        <begin position="326"/>
        <end position="491"/>
    </location>
</feature>
<dbReference type="SUPFAM" id="SSF55931">
    <property type="entry name" value="Glutamine synthetase/guanido kinase"/>
    <property type="match status" value="1"/>
</dbReference>
<dbReference type="InterPro" id="IPR017958">
    <property type="entry name" value="Gln-tRNA_amidoTrfase_suB_CS"/>
</dbReference>
<dbReference type="InterPro" id="IPR014746">
    <property type="entry name" value="Gln_synth/guanido_kin_cat_dom"/>
</dbReference>
<dbReference type="InterPro" id="IPR003789">
    <property type="entry name" value="Asn/Gln_tRNA_amidoTrase-B-like"/>
</dbReference>
<dbReference type="NCBIfam" id="NF004012">
    <property type="entry name" value="PRK05477.1-2"/>
    <property type="match status" value="1"/>
</dbReference>
<proteinExistence type="inferred from homology"/>
<dbReference type="InterPro" id="IPR006075">
    <property type="entry name" value="Asn/Gln-tRNA_Trfase_suB/E_cat"/>
</dbReference>
<evidence type="ECO:0000256" key="5">
    <source>
        <dbReference type="ARBA" id="ARBA00022840"/>
    </source>
</evidence>
<dbReference type="PANTHER" id="PTHR11659">
    <property type="entry name" value="GLUTAMYL-TRNA GLN AMIDOTRANSFERASE SUBUNIT B MITOCHONDRIAL AND PROKARYOTIC PET112-RELATED"/>
    <property type="match status" value="1"/>
</dbReference>
<accession>A0A2H0R4J7</accession>
<evidence type="ECO:0000313" key="12">
    <source>
        <dbReference type="EMBL" id="PIR41236.1"/>
    </source>
</evidence>
<organism evidence="12 13">
    <name type="scientific">Candidatus Yanofskybacteria bacterium CG10_big_fil_rev_8_21_14_0_10_46_23</name>
    <dbReference type="NCBI Taxonomy" id="1975098"/>
    <lineage>
        <taxon>Bacteria</taxon>
        <taxon>Candidatus Yanofskyibacteriota</taxon>
    </lineage>
</organism>
<dbReference type="GO" id="GO:0006412">
    <property type="term" value="P:translation"/>
    <property type="evidence" value="ECO:0007669"/>
    <property type="project" value="UniProtKB-UniRule"/>
</dbReference>
<evidence type="ECO:0000256" key="2">
    <source>
        <dbReference type="ARBA" id="ARBA00011123"/>
    </source>
</evidence>
<dbReference type="Gene3D" id="1.10.150.380">
    <property type="entry name" value="GatB domain, N-terminal subdomain"/>
    <property type="match status" value="1"/>
</dbReference>
<keyword evidence="4 10" id="KW-0547">Nucleotide-binding</keyword>
<dbReference type="Gene3D" id="1.10.10.410">
    <property type="match status" value="1"/>
</dbReference>
<dbReference type="SUPFAM" id="SSF89095">
    <property type="entry name" value="GatB/YqeY motif"/>
    <property type="match status" value="1"/>
</dbReference>
<evidence type="ECO:0000256" key="9">
    <source>
        <dbReference type="ARBA" id="ARBA00047913"/>
    </source>
</evidence>
<evidence type="ECO:0000259" key="11">
    <source>
        <dbReference type="SMART" id="SM00845"/>
    </source>
</evidence>
<evidence type="ECO:0000256" key="8">
    <source>
        <dbReference type="ARBA" id="ARBA00047380"/>
    </source>
</evidence>
<dbReference type="GO" id="GO:0050567">
    <property type="term" value="F:glutaminyl-tRNA synthase (glutamine-hydrolyzing) activity"/>
    <property type="evidence" value="ECO:0007669"/>
    <property type="project" value="UniProtKB-UniRule"/>
</dbReference>
<dbReference type="InterPro" id="IPR042114">
    <property type="entry name" value="GatB_C_1"/>
</dbReference>
<dbReference type="InterPro" id="IPR023168">
    <property type="entry name" value="GatB_Yqey_C_2"/>
</dbReference>
<evidence type="ECO:0000256" key="6">
    <source>
        <dbReference type="ARBA" id="ARBA00022917"/>
    </source>
</evidence>
<name>A0A2H0R4J7_9BACT</name>
<comment type="caution">
    <text evidence="12">The sequence shown here is derived from an EMBL/GenBank/DDBJ whole genome shotgun (WGS) entry which is preliminary data.</text>
</comment>
<protein>
    <recommendedName>
        <fullName evidence="10">Aspartyl/glutamyl-tRNA(Asn/Gln) amidotransferase subunit B</fullName>
        <shortName evidence="10">Asp/Glu-ADT subunit B</shortName>
        <ecNumber evidence="10">6.3.5.-</ecNumber>
    </recommendedName>
</protein>
<dbReference type="InterPro" id="IPR018027">
    <property type="entry name" value="Asn/Gln_amidotransferase"/>
</dbReference>
<keyword evidence="6 10" id="KW-0648">Protein biosynthesis</keyword>
<dbReference type="GO" id="GO:0016740">
    <property type="term" value="F:transferase activity"/>
    <property type="evidence" value="ECO:0007669"/>
    <property type="project" value="UniProtKB-KW"/>
</dbReference>
<dbReference type="AlphaFoldDB" id="A0A2H0R4J7"/>
<comment type="catalytic activity">
    <reaction evidence="8 10">
        <text>L-aspartyl-tRNA(Asn) + L-glutamine + ATP + H2O = L-asparaginyl-tRNA(Asn) + L-glutamate + ADP + phosphate + 2 H(+)</text>
        <dbReference type="Rhea" id="RHEA:14513"/>
        <dbReference type="Rhea" id="RHEA-COMP:9674"/>
        <dbReference type="Rhea" id="RHEA-COMP:9677"/>
        <dbReference type="ChEBI" id="CHEBI:15377"/>
        <dbReference type="ChEBI" id="CHEBI:15378"/>
        <dbReference type="ChEBI" id="CHEBI:29985"/>
        <dbReference type="ChEBI" id="CHEBI:30616"/>
        <dbReference type="ChEBI" id="CHEBI:43474"/>
        <dbReference type="ChEBI" id="CHEBI:58359"/>
        <dbReference type="ChEBI" id="CHEBI:78515"/>
        <dbReference type="ChEBI" id="CHEBI:78516"/>
        <dbReference type="ChEBI" id="CHEBI:456216"/>
    </reaction>
</comment>
<dbReference type="GO" id="GO:0005524">
    <property type="term" value="F:ATP binding"/>
    <property type="evidence" value="ECO:0007669"/>
    <property type="project" value="UniProtKB-KW"/>
</dbReference>
<comment type="function">
    <text evidence="7 10">Allows the formation of correctly charged Asn-tRNA(Asn) or Gln-tRNA(Gln) through the transamidation of misacylated Asp-tRNA(Asn) or Glu-tRNA(Gln) in organisms which lack either or both of asparaginyl-tRNA or glutaminyl-tRNA synthetases. The reaction takes place in the presence of glutamine and ATP through an activated phospho-Asp-tRNA(Asn) or phospho-Glu-tRNA(Gln).</text>
</comment>
<dbReference type="EMBL" id="PCXO01000010">
    <property type="protein sequence ID" value="PIR41236.1"/>
    <property type="molecule type" value="Genomic_DNA"/>
</dbReference>
<dbReference type="NCBIfam" id="NF004014">
    <property type="entry name" value="PRK05477.1-4"/>
    <property type="match status" value="1"/>
</dbReference>
<dbReference type="Pfam" id="PF02637">
    <property type="entry name" value="GatB_Yqey"/>
    <property type="match status" value="1"/>
</dbReference>
<keyword evidence="12" id="KW-0808">Transferase</keyword>
<sequence>MVYRPTIGLEIHAQLKTQTKLFCRSINNPFEKEPNLHVCPICLGHPGTLPVLNEEALIKTAVAGEALNCKITSRTFFERKNYFYPDIPKGYQISQYQSPLCENGYLDIKTETGIKKIRITRIHLEEDTGKLLHSEDGQYSLVDFNRAGVPLMELVTEPDLTSGVEVQAFAEELRLTLRYLGVSDADMEKGQMRVEVNISISKDENLGTKVEIKNLNSIRAAAQSVDFEIARQAKLLEAEESVVQETRGWNENKRETFSQRVKEGSADYRYFPEPDLPPLNLGEDFIKKVKARIGELPRQRRDRFAKEYRLGGEAIEVLVQNKKLGDFFEQVCSEMIAWDKIEHAHRPEEEHYPELFKIASNFLINDLQALLGSEETTYSDLKITPHHLGEFVVRVFHKEISSSNATTLLGTMFETGQEPSQIIEEQDLGQVSDLAEIEKAVVAVIAENEVAVRDFKAGKEASLQFLVGQVMAKTKGKADPGLARDIIKKSLK</sequence>
<evidence type="ECO:0000256" key="1">
    <source>
        <dbReference type="ARBA" id="ARBA00005306"/>
    </source>
</evidence>
<evidence type="ECO:0000313" key="13">
    <source>
        <dbReference type="Proteomes" id="UP000230232"/>
    </source>
</evidence>
<dbReference type="InterPro" id="IPR004413">
    <property type="entry name" value="GatB"/>
</dbReference>
<dbReference type="EC" id="6.3.5.-" evidence="10"/>
<comment type="catalytic activity">
    <reaction evidence="9 10">
        <text>L-glutamyl-tRNA(Gln) + L-glutamine + ATP + H2O = L-glutaminyl-tRNA(Gln) + L-glutamate + ADP + phosphate + H(+)</text>
        <dbReference type="Rhea" id="RHEA:17521"/>
        <dbReference type="Rhea" id="RHEA-COMP:9681"/>
        <dbReference type="Rhea" id="RHEA-COMP:9684"/>
        <dbReference type="ChEBI" id="CHEBI:15377"/>
        <dbReference type="ChEBI" id="CHEBI:15378"/>
        <dbReference type="ChEBI" id="CHEBI:29985"/>
        <dbReference type="ChEBI" id="CHEBI:30616"/>
        <dbReference type="ChEBI" id="CHEBI:43474"/>
        <dbReference type="ChEBI" id="CHEBI:58359"/>
        <dbReference type="ChEBI" id="CHEBI:78520"/>
        <dbReference type="ChEBI" id="CHEBI:78521"/>
        <dbReference type="ChEBI" id="CHEBI:456216"/>
    </reaction>
</comment>
<comment type="subunit">
    <text evidence="2 10">Heterotrimer of A, B and C subunits.</text>
</comment>
<evidence type="ECO:0000256" key="10">
    <source>
        <dbReference type="HAMAP-Rule" id="MF_00121"/>
    </source>
</evidence>
<dbReference type="InterPro" id="IPR017959">
    <property type="entry name" value="Asn/Gln-tRNA_amidoTrfase_suB/E"/>
</dbReference>
<dbReference type="HAMAP" id="MF_00121">
    <property type="entry name" value="GatB"/>
    <property type="match status" value="1"/>
</dbReference>
<dbReference type="FunFam" id="1.10.10.410:FF:000001">
    <property type="entry name" value="Aspartyl/glutamyl-tRNA(Asn/Gln) amidotransferase subunit B"/>
    <property type="match status" value="1"/>
</dbReference>
<reference evidence="12 13" key="1">
    <citation type="submission" date="2017-09" db="EMBL/GenBank/DDBJ databases">
        <title>Depth-based differentiation of microbial function through sediment-hosted aquifers and enrichment of novel symbionts in the deep terrestrial subsurface.</title>
        <authorList>
            <person name="Probst A.J."/>
            <person name="Ladd B."/>
            <person name="Jarett J.K."/>
            <person name="Geller-Mcgrath D.E."/>
            <person name="Sieber C.M."/>
            <person name="Emerson J.B."/>
            <person name="Anantharaman K."/>
            <person name="Thomas B.C."/>
            <person name="Malmstrom R."/>
            <person name="Stieglmeier M."/>
            <person name="Klingl A."/>
            <person name="Woyke T."/>
            <person name="Ryan C.M."/>
            <person name="Banfield J.F."/>
        </authorList>
    </citation>
    <scope>NUCLEOTIDE SEQUENCE [LARGE SCALE GENOMIC DNA]</scope>
    <source>
        <strain evidence="12">CG10_big_fil_rev_8_21_14_0_10_46_23</strain>
    </source>
</reference>
<comment type="similarity">
    <text evidence="1 10">Belongs to the GatB/GatE family. GatB subfamily.</text>
</comment>
<dbReference type="GO" id="GO:0050566">
    <property type="term" value="F:asparaginyl-tRNA synthase (glutamine-hydrolyzing) activity"/>
    <property type="evidence" value="ECO:0007669"/>
    <property type="project" value="RHEA"/>
</dbReference>
<evidence type="ECO:0000256" key="4">
    <source>
        <dbReference type="ARBA" id="ARBA00022741"/>
    </source>
</evidence>
<gene>
    <name evidence="10" type="primary">gatB</name>
    <name evidence="12" type="ORF">COV31_02405</name>
</gene>
<evidence type="ECO:0000256" key="3">
    <source>
        <dbReference type="ARBA" id="ARBA00022598"/>
    </source>
</evidence>
<dbReference type="SMART" id="SM00845">
    <property type="entry name" value="GatB_Yqey"/>
    <property type="match status" value="1"/>
</dbReference>
<keyword evidence="3 10" id="KW-0436">Ligase</keyword>
<dbReference type="Proteomes" id="UP000230232">
    <property type="component" value="Unassembled WGS sequence"/>
</dbReference>
<keyword evidence="5 10" id="KW-0067">ATP-binding</keyword>
<dbReference type="PROSITE" id="PS01234">
    <property type="entry name" value="GATB"/>
    <property type="match status" value="1"/>
</dbReference>
<evidence type="ECO:0000256" key="7">
    <source>
        <dbReference type="ARBA" id="ARBA00024799"/>
    </source>
</evidence>
<dbReference type="NCBIfam" id="TIGR00133">
    <property type="entry name" value="gatB"/>
    <property type="match status" value="1"/>
</dbReference>